<dbReference type="Gene3D" id="1.20.5.170">
    <property type="match status" value="1"/>
</dbReference>
<proteinExistence type="inferred from homology"/>
<dbReference type="FunFam" id="1.20.5.500:FF:000001">
    <property type="entry name" value="Type II keratin 23"/>
    <property type="match status" value="1"/>
</dbReference>
<dbReference type="InterPro" id="IPR039008">
    <property type="entry name" value="IF_rod_dom"/>
</dbReference>
<evidence type="ECO:0000256" key="2">
    <source>
        <dbReference type="ARBA" id="ARBA00023054"/>
    </source>
</evidence>
<dbReference type="PROSITE" id="PS51842">
    <property type="entry name" value="IF_ROD_2"/>
    <property type="match status" value="1"/>
</dbReference>
<feature type="compositionally biased region" description="Polar residues" evidence="5">
    <location>
        <begin position="1"/>
        <end position="10"/>
    </location>
</feature>
<dbReference type="Proteomes" id="UP000824782">
    <property type="component" value="Unassembled WGS sequence"/>
</dbReference>
<evidence type="ECO:0000256" key="5">
    <source>
        <dbReference type="SAM" id="MobiDB-lite"/>
    </source>
</evidence>
<dbReference type="AlphaFoldDB" id="A0AAV7B050"/>
<evidence type="ECO:0000313" key="7">
    <source>
        <dbReference type="EMBL" id="KAG8566395.1"/>
    </source>
</evidence>
<sequence length="485" mass="54759">MSHSVYSSAGSHHGKCHVGSHSPKILSHAYGVHHGKSHKINHGLSHISHPVGSNISHHGSNISHHGYSHKVHYGGGSHLSHHGSSHKGHPVNHYRAPSVHGGSGGKGISVSKQASHVTIHSGSHVHSNPLSHGKSHSYGLFSVNEKETMKHLNDRLASYLDKVRSLEQQNAQLERNIHDWYQRNQPSTLPDFSCFFRTIQELQSLISSASIENARIILQIDNARLAADDFRNKYEMERQLSNSVEADVNGLRTLLEELNREICSLENQVQNLQEELQQMKRNHDEEVNSLRAQLGARINVELDAAPSVDLNETLSEIRQQYENLMERNLREVEAMFRQRTEDLNREVAPGSEQLQSVQTEVIDLKRKIQTLEIELQSQLSMKSALEGTLAETEATFGSQLAQLQNLINNVECQLTQIRSDLERQNHEYKILMDQKTHLEMEIATYKHLLEGHDIHASDHHVMETKHGSHHSVKTHHVTSHVHSKC</sequence>
<dbReference type="SMART" id="SM01391">
    <property type="entry name" value="Filament"/>
    <property type="match status" value="1"/>
</dbReference>
<reference evidence="7" key="1">
    <citation type="thesis" date="2020" institute="ProQuest LLC" country="789 East Eisenhower Parkway, Ann Arbor, MI, USA">
        <title>Comparative Genomics and Chromosome Evolution.</title>
        <authorList>
            <person name="Mudd A.B."/>
        </authorList>
    </citation>
    <scope>NUCLEOTIDE SEQUENCE</scope>
    <source>
        <strain evidence="7">237g6f4</strain>
        <tissue evidence="7">Blood</tissue>
    </source>
</reference>
<gene>
    <name evidence="7" type="ORF">GDO81_013222</name>
</gene>
<evidence type="ECO:0000256" key="1">
    <source>
        <dbReference type="ARBA" id="ARBA00022754"/>
    </source>
</evidence>
<name>A0AAV7B050_ENGPU</name>
<dbReference type="GO" id="GO:0045109">
    <property type="term" value="P:intermediate filament organization"/>
    <property type="evidence" value="ECO:0007669"/>
    <property type="project" value="TreeGrafter"/>
</dbReference>
<feature type="region of interest" description="Disordered" evidence="5">
    <location>
        <begin position="74"/>
        <end position="111"/>
    </location>
</feature>
<dbReference type="FunFam" id="1.20.5.170:FF:000002">
    <property type="entry name" value="Type I keratin KA11"/>
    <property type="match status" value="1"/>
</dbReference>
<dbReference type="Pfam" id="PF00038">
    <property type="entry name" value="Filament"/>
    <property type="match status" value="1"/>
</dbReference>
<keyword evidence="2 4" id="KW-0175">Coiled coil</keyword>
<feature type="domain" description="IF rod" evidence="6">
    <location>
        <begin position="145"/>
        <end position="456"/>
    </location>
</feature>
<keyword evidence="1 3" id="KW-0403">Intermediate filament</keyword>
<dbReference type="SUPFAM" id="SSF64593">
    <property type="entry name" value="Intermediate filament protein, coiled coil region"/>
    <property type="match status" value="2"/>
</dbReference>
<dbReference type="PRINTS" id="PR01248">
    <property type="entry name" value="TYPE1KERATIN"/>
</dbReference>
<dbReference type="GO" id="GO:0005198">
    <property type="term" value="F:structural molecule activity"/>
    <property type="evidence" value="ECO:0007669"/>
    <property type="project" value="InterPro"/>
</dbReference>
<dbReference type="GO" id="GO:0030855">
    <property type="term" value="P:epithelial cell differentiation"/>
    <property type="evidence" value="ECO:0007669"/>
    <property type="project" value="TreeGrafter"/>
</dbReference>
<dbReference type="InterPro" id="IPR018039">
    <property type="entry name" value="IF_conserved"/>
</dbReference>
<comment type="similarity">
    <text evidence="3">Belongs to the intermediate filament family.</text>
</comment>
<feature type="compositionally biased region" description="Basic residues" evidence="5">
    <location>
        <begin position="79"/>
        <end position="92"/>
    </location>
</feature>
<dbReference type="GO" id="GO:0005882">
    <property type="term" value="C:intermediate filament"/>
    <property type="evidence" value="ECO:0007669"/>
    <property type="project" value="UniProtKB-KW"/>
</dbReference>
<dbReference type="Gene3D" id="1.20.5.500">
    <property type="entry name" value="Single helix bin"/>
    <property type="match status" value="1"/>
</dbReference>
<evidence type="ECO:0000256" key="3">
    <source>
        <dbReference type="RuleBase" id="RU000685"/>
    </source>
</evidence>
<feature type="coiled-coil region" evidence="4">
    <location>
        <begin position="149"/>
        <end position="183"/>
    </location>
</feature>
<dbReference type="InterPro" id="IPR002957">
    <property type="entry name" value="Keratin_I"/>
</dbReference>
<dbReference type="PANTHER" id="PTHR23239">
    <property type="entry name" value="INTERMEDIATE FILAMENT"/>
    <property type="match status" value="1"/>
</dbReference>
<keyword evidence="8" id="KW-1185">Reference proteome</keyword>
<accession>A0AAV7B050</accession>
<dbReference type="PANTHER" id="PTHR23239:SF377">
    <property type="entry name" value="KERATIN 34"/>
    <property type="match status" value="1"/>
</dbReference>
<dbReference type="PROSITE" id="PS00226">
    <property type="entry name" value="IF_ROD_1"/>
    <property type="match status" value="1"/>
</dbReference>
<organism evidence="7 8">
    <name type="scientific">Engystomops pustulosus</name>
    <name type="common">Tungara frog</name>
    <name type="synonym">Physalaemus pustulosus</name>
    <dbReference type="NCBI Taxonomy" id="76066"/>
    <lineage>
        <taxon>Eukaryota</taxon>
        <taxon>Metazoa</taxon>
        <taxon>Chordata</taxon>
        <taxon>Craniata</taxon>
        <taxon>Vertebrata</taxon>
        <taxon>Euteleostomi</taxon>
        <taxon>Amphibia</taxon>
        <taxon>Batrachia</taxon>
        <taxon>Anura</taxon>
        <taxon>Neobatrachia</taxon>
        <taxon>Hyloidea</taxon>
        <taxon>Leptodactylidae</taxon>
        <taxon>Leiuperinae</taxon>
        <taxon>Engystomops</taxon>
    </lineage>
</organism>
<evidence type="ECO:0000313" key="8">
    <source>
        <dbReference type="Proteomes" id="UP000824782"/>
    </source>
</evidence>
<protein>
    <recommendedName>
        <fullName evidence="6">IF rod domain-containing protein</fullName>
    </recommendedName>
</protein>
<dbReference type="Gene3D" id="1.20.5.1160">
    <property type="entry name" value="Vasodilator-stimulated phosphoprotein"/>
    <property type="match status" value="1"/>
</dbReference>
<evidence type="ECO:0000256" key="4">
    <source>
        <dbReference type="SAM" id="Coils"/>
    </source>
</evidence>
<feature type="region of interest" description="Disordered" evidence="5">
    <location>
        <begin position="1"/>
        <end position="22"/>
    </location>
</feature>
<dbReference type="EMBL" id="WNYA01000006">
    <property type="protein sequence ID" value="KAG8566395.1"/>
    <property type="molecule type" value="Genomic_DNA"/>
</dbReference>
<feature type="coiled-coil region" evidence="4">
    <location>
        <begin position="241"/>
        <end position="441"/>
    </location>
</feature>
<evidence type="ECO:0000259" key="6">
    <source>
        <dbReference type="PROSITE" id="PS51842"/>
    </source>
</evidence>
<comment type="caution">
    <text evidence="7">The sequence shown here is derived from an EMBL/GenBank/DDBJ whole genome shotgun (WGS) entry which is preliminary data.</text>
</comment>